<dbReference type="EC" id="3.6.1.23" evidence="1"/>
<organism evidence="1">
    <name type="scientific">hydrothermal vent metagenome</name>
    <dbReference type="NCBI Taxonomy" id="652676"/>
    <lineage>
        <taxon>unclassified sequences</taxon>
        <taxon>metagenomes</taxon>
        <taxon>ecological metagenomes</taxon>
    </lineage>
</organism>
<gene>
    <name evidence="1" type="ORF">MNB_SV-6-359</name>
</gene>
<proteinExistence type="predicted"/>
<dbReference type="CDD" id="cd11527">
    <property type="entry name" value="NTP-PPase_dUTPase"/>
    <property type="match status" value="1"/>
</dbReference>
<name>A0A1W1C8P4_9ZZZZ</name>
<protein>
    <submittedName>
        <fullName evidence="1">Dimeric dUTPase</fullName>
        <ecNumber evidence="1">3.6.1.23</ecNumber>
    </submittedName>
</protein>
<dbReference type="Gene3D" id="1.10.4010.10">
    <property type="entry name" value="Type II deoxyuridine triphosphatase"/>
    <property type="match status" value="1"/>
</dbReference>
<evidence type="ECO:0000313" key="1">
    <source>
        <dbReference type="EMBL" id="SFV62119.1"/>
    </source>
</evidence>
<keyword evidence="1" id="KW-0378">Hydrolase</keyword>
<sequence>MNKIREMLLLQQQLNDNTNGIGWESGVTKNGKIIDWRRCSYLECAELIESYPWKHWKNIDASPDYDNIKIEAVDIWHFIMSQALQEYKVNNLGDIDQLSEMITSLPEYQIFTEGIRADSSDYYEEIKVVESLMKSLFCDESIDKLMASFFRVALQSGLNLDKLYQLYIGKNILNSFRQDHGYKDGTYIKIWSGQEDNQYMQKILESNSTIKPKELYLELEKRYSEID</sequence>
<dbReference type="InterPro" id="IPR014871">
    <property type="entry name" value="dUTPase/dCTP_pyrophosphatase"/>
</dbReference>
<reference evidence="1" key="1">
    <citation type="submission" date="2016-10" db="EMBL/GenBank/DDBJ databases">
        <authorList>
            <person name="de Groot N.N."/>
        </authorList>
    </citation>
    <scope>NUCLEOTIDE SEQUENCE</scope>
</reference>
<dbReference type="Pfam" id="PF08761">
    <property type="entry name" value="dUTPase_2"/>
    <property type="match status" value="1"/>
</dbReference>
<accession>A0A1W1C8P4</accession>
<dbReference type="AlphaFoldDB" id="A0A1W1C8P4"/>
<dbReference type="EMBL" id="FPHC01000065">
    <property type="protein sequence ID" value="SFV62119.1"/>
    <property type="molecule type" value="Genomic_DNA"/>
</dbReference>
<dbReference type="GO" id="GO:0004170">
    <property type="term" value="F:dUTP diphosphatase activity"/>
    <property type="evidence" value="ECO:0007669"/>
    <property type="project" value="UniProtKB-EC"/>
</dbReference>
<dbReference type="SUPFAM" id="SSF101386">
    <property type="entry name" value="all-alpha NTP pyrophosphatases"/>
    <property type="match status" value="1"/>
</dbReference>